<dbReference type="InterPro" id="IPR004528">
    <property type="entry name" value="KdsB"/>
</dbReference>
<sequence>MATYVFIPARYSSTRLPGKPLLKLAGKSLLRWVYEGCSRSLKADNVIIATDDERIREEAESFGASVVLTSSEHLSGTDRIAEAAEKYGCRDEDVIINVQGDEPTVDGQIVDDLITACVEYPEFSIITLAYRSKSKEEFLNPNTVKVVFDNEMRALYFSRAPIPHVRDDTSDNLVWWKHLGFYGYRYGFLKTFVKLPPGKLEQLERLEQLRALERGYSVKILPSSRDTISIDTPDDVEEFLRYLKNKK</sequence>
<dbReference type="OrthoDB" id="9815559at2"/>
<evidence type="ECO:0000313" key="6">
    <source>
        <dbReference type="EMBL" id="SFM49182.1"/>
    </source>
</evidence>
<dbReference type="GO" id="GO:0008690">
    <property type="term" value="F:3-deoxy-manno-octulosonate cytidylyltransferase activity"/>
    <property type="evidence" value="ECO:0007669"/>
    <property type="project" value="UniProtKB-UniRule"/>
</dbReference>
<dbReference type="GO" id="GO:0005829">
    <property type="term" value="C:cytosol"/>
    <property type="evidence" value="ECO:0007669"/>
    <property type="project" value="TreeGrafter"/>
</dbReference>
<comment type="catalytic activity">
    <reaction evidence="5">
        <text>3-deoxy-alpha-D-manno-oct-2-ulosonate + CTP = CMP-3-deoxy-beta-D-manno-octulosonate + diphosphate</text>
        <dbReference type="Rhea" id="RHEA:23448"/>
        <dbReference type="ChEBI" id="CHEBI:33019"/>
        <dbReference type="ChEBI" id="CHEBI:37563"/>
        <dbReference type="ChEBI" id="CHEBI:85986"/>
        <dbReference type="ChEBI" id="CHEBI:85987"/>
        <dbReference type="EC" id="2.7.7.38"/>
    </reaction>
</comment>
<dbReference type="SUPFAM" id="SSF53448">
    <property type="entry name" value="Nucleotide-diphospho-sugar transferases"/>
    <property type="match status" value="1"/>
</dbReference>
<dbReference type="STRING" id="39841.SAMN05660836_00503"/>
<dbReference type="InterPro" id="IPR003329">
    <property type="entry name" value="Cytidylyl_trans"/>
</dbReference>
<dbReference type="GO" id="GO:0009103">
    <property type="term" value="P:lipopolysaccharide biosynthetic process"/>
    <property type="evidence" value="ECO:0007669"/>
    <property type="project" value="UniProtKB-UniRule"/>
</dbReference>
<evidence type="ECO:0000256" key="5">
    <source>
        <dbReference type="HAMAP-Rule" id="MF_00057"/>
    </source>
</evidence>
<dbReference type="NCBIfam" id="NF009905">
    <property type="entry name" value="PRK13368.1"/>
    <property type="match status" value="1"/>
</dbReference>
<evidence type="ECO:0000256" key="2">
    <source>
        <dbReference type="ARBA" id="ARBA00022679"/>
    </source>
</evidence>
<comment type="subcellular location">
    <subcellularLocation>
        <location evidence="5">Cytoplasm</location>
    </subcellularLocation>
    <subcellularLocation>
        <location evidence="1">Membrane</location>
    </subcellularLocation>
</comment>
<organism evidence="6 7">
    <name type="scientific">Thermodesulforhabdus norvegica</name>
    <dbReference type="NCBI Taxonomy" id="39841"/>
    <lineage>
        <taxon>Bacteria</taxon>
        <taxon>Pseudomonadati</taxon>
        <taxon>Thermodesulfobacteriota</taxon>
        <taxon>Syntrophobacteria</taxon>
        <taxon>Syntrophobacterales</taxon>
        <taxon>Thermodesulforhabdaceae</taxon>
        <taxon>Thermodesulforhabdus</taxon>
    </lineage>
</organism>
<dbReference type="NCBIfam" id="TIGR00466">
    <property type="entry name" value="kdsB"/>
    <property type="match status" value="1"/>
</dbReference>
<keyword evidence="2 5" id="KW-0808">Transferase</keyword>
<name>A0A1I4RA85_9BACT</name>
<protein>
    <recommendedName>
        <fullName evidence="5">3-deoxy-manno-octulosonate cytidylyltransferase</fullName>
        <ecNumber evidence="5">2.7.7.38</ecNumber>
    </recommendedName>
    <alternativeName>
        <fullName evidence="5">CMP-2-keto-3-deoxyoctulosonic acid synthase</fullName>
        <shortName evidence="5">CKS</shortName>
        <shortName evidence="5">CMP-KDO synthase</shortName>
    </alternativeName>
</protein>
<dbReference type="CDD" id="cd02517">
    <property type="entry name" value="CMP-KDO-Synthetase"/>
    <property type="match status" value="1"/>
</dbReference>
<dbReference type="AlphaFoldDB" id="A0A1I4RA85"/>
<dbReference type="EMBL" id="FOUU01000001">
    <property type="protein sequence ID" value="SFM49182.1"/>
    <property type="molecule type" value="Genomic_DNA"/>
</dbReference>
<dbReference type="PANTHER" id="PTHR42866:SF2">
    <property type="entry name" value="3-DEOXY-MANNO-OCTULOSONATE CYTIDYLYLTRANSFERASE, MITOCHONDRIAL"/>
    <property type="match status" value="1"/>
</dbReference>
<comment type="similarity">
    <text evidence="5">Belongs to the KdsB family.</text>
</comment>
<accession>A0A1I4RA85</accession>
<dbReference type="InterPro" id="IPR029044">
    <property type="entry name" value="Nucleotide-diphossugar_trans"/>
</dbReference>
<keyword evidence="3 5" id="KW-0548">Nucleotidyltransferase</keyword>
<dbReference type="Gene3D" id="3.90.550.10">
    <property type="entry name" value="Spore Coat Polysaccharide Biosynthesis Protein SpsA, Chain A"/>
    <property type="match status" value="1"/>
</dbReference>
<keyword evidence="4 5" id="KW-0448">Lipopolysaccharide biosynthesis</keyword>
<dbReference type="NCBIfam" id="NF003950">
    <property type="entry name" value="PRK05450.1-3"/>
    <property type="match status" value="1"/>
</dbReference>
<gene>
    <name evidence="5" type="primary">kdsB</name>
    <name evidence="6" type="ORF">SAMN05660836_00503</name>
</gene>
<dbReference type="PANTHER" id="PTHR42866">
    <property type="entry name" value="3-DEOXY-MANNO-OCTULOSONATE CYTIDYLYLTRANSFERASE"/>
    <property type="match status" value="1"/>
</dbReference>
<evidence type="ECO:0000313" key="7">
    <source>
        <dbReference type="Proteomes" id="UP000199611"/>
    </source>
</evidence>
<dbReference type="HAMAP" id="MF_00057">
    <property type="entry name" value="KdsB"/>
    <property type="match status" value="1"/>
</dbReference>
<keyword evidence="7" id="KW-1185">Reference proteome</keyword>
<dbReference type="GO" id="GO:0016020">
    <property type="term" value="C:membrane"/>
    <property type="evidence" value="ECO:0007669"/>
    <property type="project" value="UniProtKB-SubCell"/>
</dbReference>
<dbReference type="GO" id="GO:0033468">
    <property type="term" value="P:CMP-keto-3-deoxy-D-manno-octulosonic acid biosynthetic process"/>
    <property type="evidence" value="ECO:0007669"/>
    <property type="project" value="UniProtKB-UniRule"/>
</dbReference>
<dbReference type="EC" id="2.7.7.38" evidence="5"/>
<reference evidence="6 7" key="1">
    <citation type="submission" date="2016-10" db="EMBL/GenBank/DDBJ databases">
        <authorList>
            <person name="de Groot N.N."/>
        </authorList>
    </citation>
    <scope>NUCLEOTIDE SEQUENCE [LARGE SCALE GENOMIC DNA]</scope>
    <source>
        <strain evidence="6 7">DSM 9990</strain>
    </source>
</reference>
<proteinExistence type="inferred from homology"/>
<dbReference type="NCBIfam" id="NF003952">
    <property type="entry name" value="PRK05450.1-5"/>
    <property type="match status" value="1"/>
</dbReference>
<evidence type="ECO:0000256" key="1">
    <source>
        <dbReference type="ARBA" id="ARBA00004370"/>
    </source>
</evidence>
<comment type="function">
    <text evidence="5">Activates KDO (a required 8-carbon sugar) for incorporation into bacterial lipopolysaccharide in Gram-negative bacteria.</text>
</comment>
<dbReference type="RefSeq" id="WP_093393220.1">
    <property type="nucleotide sequence ID" value="NZ_FOUU01000001.1"/>
</dbReference>
<evidence type="ECO:0000256" key="4">
    <source>
        <dbReference type="ARBA" id="ARBA00022985"/>
    </source>
</evidence>
<keyword evidence="5" id="KW-0963">Cytoplasm</keyword>
<dbReference type="FunFam" id="3.90.550.10:FF:000011">
    <property type="entry name" value="3-deoxy-manno-octulosonate cytidylyltransferase"/>
    <property type="match status" value="1"/>
</dbReference>
<evidence type="ECO:0000256" key="3">
    <source>
        <dbReference type="ARBA" id="ARBA00022695"/>
    </source>
</evidence>
<dbReference type="Proteomes" id="UP000199611">
    <property type="component" value="Unassembled WGS sequence"/>
</dbReference>
<dbReference type="UniPathway" id="UPA00358">
    <property type="reaction ID" value="UER00476"/>
</dbReference>
<dbReference type="Pfam" id="PF02348">
    <property type="entry name" value="CTP_transf_3"/>
    <property type="match status" value="1"/>
</dbReference>
<comment type="pathway">
    <text evidence="5">Nucleotide-sugar biosynthesis; CMP-3-deoxy-D-manno-octulosonate biosynthesis; CMP-3-deoxy-D-manno-octulosonate from 3-deoxy-D-manno-octulosonate and CTP: step 1/1.</text>
</comment>